<dbReference type="EMBL" id="AM746676">
    <property type="protein sequence ID" value="CAN97552.1"/>
    <property type="molecule type" value="Genomic_DNA"/>
</dbReference>
<dbReference type="Proteomes" id="UP000002139">
    <property type="component" value="Chromosome"/>
</dbReference>
<keyword evidence="1" id="KW-0723">Serine/threonine-protein kinase</keyword>
<evidence type="ECO:0000256" key="5">
    <source>
        <dbReference type="ARBA" id="ARBA00022840"/>
    </source>
</evidence>
<dbReference type="SMART" id="SM00220">
    <property type="entry name" value="S_TKc"/>
    <property type="match status" value="1"/>
</dbReference>
<keyword evidence="8" id="KW-1185">Reference proteome</keyword>
<evidence type="ECO:0000256" key="4">
    <source>
        <dbReference type="ARBA" id="ARBA00022777"/>
    </source>
</evidence>
<dbReference type="AlphaFoldDB" id="A9EYK6"/>
<keyword evidence="2" id="KW-0808">Transferase</keyword>
<dbReference type="SUPFAM" id="SSF56112">
    <property type="entry name" value="Protein kinase-like (PK-like)"/>
    <property type="match status" value="1"/>
</dbReference>
<evidence type="ECO:0000313" key="7">
    <source>
        <dbReference type="EMBL" id="CAN97552.1"/>
    </source>
</evidence>
<keyword evidence="4" id="KW-0418">Kinase</keyword>
<dbReference type="PANTHER" id="PTHR24351">
    <property type="entry name" value="RIBOSOMAL PROTEIN S6 KINASE"/>
    <property type="match status" value="1"/>
</dbReference>
<evidence type="ECO:0000259" key="6">
    <source>
        <dbReference type="PROSITE" id="PS50011"/>
    </source>
</evidence>
<dbReference type="eggNOG" id="COG0515">
    <property type="taxonomic scope" value="Bacteria"/>
</dbReference>
<dbReference type="PROSITE" id="PS00108">
    <property type="entry name" value="PROTEIN_KINASE_ST"/>
    <property type="match status" value="1"/>
</dbReference>
<dbReference type="Gene3D" id="1.10.510.10">
    <property type="entry name" value="Transferase(Phosphotransferase) domain 1"/>
    <property type="match status" value="1"/>
</dbReference>
<dbReference type="PROSITE" id="PS50011">
    <property type="entry name" value="PROTEIN_KINASE_DOM"/>
    <property type="match status" value="1"/>
</dbReference>
<dbReference type="Pfam" id="PF00069">
    <property type="entry name" value="Pkinase"/>
    <property type="match status" value="1"/>
</dbReference>
<dbReference type="GO" id="GO:0005524">
    <property type="term" value="F:ATP binding"/>
    <property type="evidence" value="ECO:0007669"/>
    <property type="project" value="UniProtKB-KW"/>
</dbReference>
<protein>
    <recommendedName>
        <fullName evidence="6">Protein kinase domain-containing protein</fullName>
    </recommendedName>
</protein>
<dbReference type="InterPro" id="IPR000719">
    <property type="entry name" value="Prot_kinase_dom"/>
</dbReference>
<sequence>MSPLFALHVALEAAWGLDAAHENQIIHRDVKPDNIVFTADGMVKVVDFSIAKIIPYAMRTTQRNVRLGTAAYMAPENLAGNEADARFDVYALGLVLWEMIAGRHPFRDAFDDRTKLVN</sequence>
<name>A9EYK6_SORC5</name>
<dbReference type="STRING" id="448385.sce7383"/>
<proteinExistence type="predicted"/>
<accession>A9EYK6</accession>
<dbReference type="InterPro" id="IPR011009">
    <property type="entry name" value="Kinase-like_dom_sf"/>
</dbReference>
<evidence type="ECO:0000256" key="1">
    <source>
        <dbReference type="ARBA" id="ARBA00022527"/>
    </source>
</evidence>
<dbReference type="GO" id="GO:0004674">
    <property type="term" value="F:protein serine/threonine kinase activity"/>
    <property type="evidence" value="ECO:0007669"/>
    <property type="project" value="UniProtKB-KW"/>
</dbReference>
<reference evidence="7 8" key="1">
    <citation type="journal article" date="2007" name="Nat. Biotechnol.">
        <title>Complete genome sequence of the myxobacterium Sorangium cellulosum.</title>
        <authorList>
            <person name="Schneiker S."/>
            <person name="Perlova O."/>
            <person name="Kaiser O."/>
            <person name="Gerth K."/>
            <person name="Alici A."/>
            <person name="Altmeyer M.O."/>
            <person name="Bartels D."/>
            <person name="Bekel T."/>
            <person name="Beyer S."/>
            <person name="Bode E."/>
            <person name="Bode H.B."/>
            <person name="Bolten C.J."/>
            <person name="Choudhuri J.V."/>
            <person name="Doss S."/>
            <person name="Elnakady Y.A."/>
            <person name="Frank B."/>
            <person name="Gaigalat L."/>
            <person name="Goesmann A."/>
            <person name="Groeger C."/>
            <person name="Gross F."/>
            <person name="Jelsbak L."/>
            <person name="Jelsbak L."/>
            <person name="Kalinowski J."/>
            <person name="Kegler C."/>
            <person name="Knauber T."/>
            <person name="Konietzny S."/>
            <person name="Kopp M."/>
            <person name="Krause L."/>
            <person name="Krug D."/>
            <person name="Linke B."/>
            <person name="Mahmud T."/>
            <person name="Martinez-Arias R."/>
            <person name="McHardy A.C."/>
            <person name="Merai M."/>
            <person name="Meyer F."/>
            <person name="Mormann S."/>
            <person name="Munoz-Dorado J."/>
            <person name="Perez J."/>
            <person name="Pradella S."/>
            <person name="Rachid S."/>
            <person name="Raddatz G."/>
            <person name="Rosenau F."/>
            <person name="Rueckert C."/>
            <person name="Sasse F."/>
            <person name="Scharfe M."/>
            <person name="Schuster S.C."/>
            <person name="Suen G."/>
            <person name="Treuner-Lange A."/>
            <person name="Velicer G.J."/>
            <person name="Vorholter F.-J."/>
            <person name="Weissman K.J."/>
            <person name="Welch R.D."/>
            <person name="Wenzel S.C."/>
            <person name="Whitworth D.E."/>
            <person name="Wilhelm S."/>
            <person name="Wittmann C."/>
            <person name="Bloecker H."/>
            <person name="Puehler A."/>
            <person name="Mueller R."/>
        </authorList>
    </citation>
    <scope>NUCLEOTIDE SEQUENCE [LARGE SCALE GENOMIC DNA]</scope>
    <source>
        <strain evidence="8">So ce56</strain>
    </source>
</reference>
<organism evidence="7 8">
    <name type="scientific">Sorangium cellulosum (strain So ce56)</name>
    <name type="common">Polyangium cellulosum (strain So ce56)</name>
    <dbReference type="NCBI Taxonomy" id="448385"/>
    <lineage>
        <taxon>Bacteria</taxon>
        <taxon>Pseudomonadati</taxon>
        <taxon>Myxococcota</taxon>
        <taxon>Polyangia</taxon>
        <taxon>Polyangiales</taxon>
        <taxon>Polyangiaceae</taxon>
        <taxon>Sorangium</taxon>
    </lineage>
</organism>
<dbReference type="KEGG" id="scl:sce7383"/>
<dbReference type="HOGENOM" id="CLU_2071591_0_0_7"/>
<dbReference type="InterPro" id="IPR008271">
    <property type="entry name" value="Ser/Thr_kinase_AS"/>
</dbReference>
<keyword evidence="3" id="KW-0547">Nucleotide-binding</keyword>
<evidence type="ECO:0000313" key="8">
    <source>
        <dbReference type="Proteomes" id="UP000002139"/>
    </source>
</evidence>
<dbReference type="OrthoDB" id="9779541at2"/>
<feature type="domain" description="Protein kinase" evidence="6">
    <location>
        <begin position="1"/>
        <end position="118"/>
    </location>
</feature>
<evidence type="ECO:0000256" key="3">
    <source>
        <dbReference type="ARBA" id="ARBA00022741"/>
    </source>
</evidence>
<evidence type="ECO:0000256" key="2">
    <source>
        <dbReference type="ARBA" id="ARBA00022679"/>
    </source>
</evidence>
<keyword evidence="5" id="KW-0067">ATP-binding</keyword>
<gene>
    <name evidence="7" type="ordered locus">sce7383</name>
</gene>